<dbReference type="AlphaFoldDB" id="A0A161HMH3"/>
<dbReference type="Gene3D" id="3.20.20.80">
    <property type="entry name" value="Glycosidases"/>
    <property type="match status" value="1"/>
</dbReference>
<protein>
    <recommendedName>
        <fullName evidence="9">Beta-mannosidase B</fullName>
        <ecNumber evidence="3">3.2.1.25</ecNumber>
    </recommendedName>
    <alternativeName>
        <fullName evidence="10">Mannanase B</fullName>
    </alternativeName>
</protein>
<dbReference type="PANTHER" id="PTHR43730:SF1">
    <property type="entry name" value="BETA-MANNOSIDASE"/>
    <property type="match status" value="1"/>
</dbReference>
<dbReference type="InterPro" id="IPR008979">
    <property type="entry name" value="Galactose-bd-like_sf"/>
</dbReference>
<evidence type="ECO:0000256" key="3">
    <source>
        <dbReference type="ARBA" id="ARBA00012754"/>
    </source>
</evidence>
<evidence type="ECO:0000256" key="2">
    <source>
        <dbReference type="ARBA" id="ARBA00004740"/>
    </source>
</evidence>
<evidence type="ECO:0000313" key="14">
    <source>
        <dbReference type="EMBL" id="ANB14927.1"/>
    </source>
</evidence>
<comment type="catalytic activity">
    <reaction evidence="1">
        <text>Hydrolysis of terminal, non-reducing beta-D-mannose residues in beta-D-mannosides.</text>
        <dbReference type="EC" id="3.2.1.25"/>
    </reaction>
</comment>
<dbReference type="PANTHER" id="PTHR43730">
    <property type="entry name" value="BETA-MANNOSIDASE"/>
    <property type="match status" value="1"/>
</dbReference>
<dbReference type="SUPFAM" id="SSF49303">
    <property type="entry name" value="beta-Galactosidase/glucuronidase domain"/>
    <property type="match status" value="2"/>
</dbReference>
<dbReference type="InterPro" id="IPR036156">
    <property type="entry name" value="Beta-gal/glucu_dom_sf"/>
</dbReference>
<dbReference type="Pfam" id="PF00703">
    <property type="entry name" value="Glyco_hydro_2"/>
    <property type="match status" value="1"/>
</dbReference>
<dbReference type="InterPro" id="IPR006102">
    <property type="entry name" value="Ig-like_GH2"/>
</dbReference>
<dbReference type="GO" id="GO:0004567">
    <property type="term" value="F:beta-mannosidase activity"/>
    <property type="evidence" value="ECO:0007669"/>
    <property type="project" value="UniProtKB-EC"/>
</dbReference>
<dbReference type="InterPro" id="IPR054593">
    <property type="entry name" value="Beta-mannosidase-like_N2"/>
</dbReference>
<dbReference type="EC" id="3.2.1.25" evidence="3"/>
<dbReference type="InterPro" id="IPR017853">
    <property type="entry name" value="GH"/>
</dbReference>
<dbReference type="RefSeq" id="XP_018737404.1">
    <property type="nucleotide sequence ID" value="XM_018879492.1"/>
</dbReference>
<dbReference type="GO" id="GO:0000272">
    <property type="term" value="P:polysaccharide catabolic process"/>
    <property type="evidence" value="ECO:0007669"/>
    <property type="project" value="UniProtKB-KW"/>
</dbReference>
<dbReference type="FunFam" id="3.20.20.80:FF:000050">
    <property type="entry name" value="Beta-mannosidase B"/>
    <property type="match status" value="1"/>
</dbReference>
<dbReference type="SUPFAM" id="SSF49785">
    <property type="entry name" value="Galactose-binding domain-like"/>
    <property type="match status" value="1"/>
</dbReference>
<evidence type="ECO:0000256" key="7">
    <source>
        <dbReference type="ARBA" id="ARBA00023326"/>
    </source>
</evidence>
<evidence type="ECO:0000256" key="1">
    <source>
        <dbReference type="ARBA" id="ARBA00000829"/>
    </source>
</evidence>
<dbReference type="Gene3D" id="2.60.40.10">
    <property type="entry name" value="Immunoglobulins"/>
    <property type="match status" value="2"/>
</dbReference>
<evidence type="ECO:0000256" key="9">
    <source>
        <dbReference type="ARBA" id="ARBA00041069"/>
    </source>
</evidence>
<evidence type="ECO:0000256" key="4">
    <source>
        <dbReference type="ARBA" id="ARBA00022801"/>
    </source>
</evidence>
<dbReference type="EMBL" id="CP014503">
    <property type="protein sequence ID" value="ANB14927.1"/>
    <property type="molecule type" value="Genomic_DNA"/>
</dbReference>
<sequence length="827" mass="94132">MVRQAIDSGWKFKQADKPDSDYSSVSQFPTVVQLDLLAQGKIPDPFLDSNQSKVQFIGEREWIYKTVFTADDENEATSELVFDGLDTHANVYLNGEKILYAENMFVQYRVDVSKKLKKENELLIHFESTYVIGKKLEEKHGADFLCWNGVSSSRLAVRKAPYSYGWDWGPILLTVGPWKPIWLERYSSRIVDVSYATKFNSYSDVTLEITTEVEGNAGGLKYELISPNGDVVASESGPSKISFNLNDPLLWYPIGYGKQSLYTLRTSLISSGKTIDSKETKIGLREIKLVQKPLEGEEGTSFFFQINGIPIFCKGSDWIPCDSLLPRVDAKKLRNWVQLAADGNQNMIRVWGGGVYEDDAFYEACDEIGVMVWNDFQFACGAYPADKHYIDIVKDEAVYNVKRLRSHPSIVLWCGNNEDYMFAEHYKLEYDAKDSNPENWLKTNFPARYIYEVTFKEVCESLTPEVPYHFGSPWGGALSNSKEYGDTHSWEVWMADGKQLPYQEYHTISGRFVSEFGMKSYPNMKTIKEFITEEKDRYPQSRVMDDHQKAPRDQSSLALYLVDNFKHGYSMEKYVYATQLLQAEALSNAYQSWRRLWKGPGKEYCAGSLVWQLNDCWPVVSWSLADYSLRPKASFFTIKRDIADISVGIFRKSEEIKKSKYTDVDIEKKVSVEVWGSNFTLSSVPADLILTGYAVDGKKLWTKTQSNVVLHPNSSTELTVEALNDEQPCIVFARLESKGKVLARTANWPQPLKYLDLAKPDISLSVNGDEISVRADAPVKGLIFDLEHDEVKFEDNCLDLEPGVEQKIHAKGLNGRSVTYLHLGIAY</sequence>
<feature type="domain" description="Beta-mannosidase-like galactose-binding" evidence="13">
    <location>
        <begin position="10"/>
        <end position="179"/>
    </location>
</feature>
<keyword evidence="4" id="KW-0378">Hydrolase</keyword>
<feature type="domain" description="Glycoside hydrolase family 2 immunoglobulin-like beta-sandwich" evidence="11">
    <location>
        <begin position="191"/>
        <end position="285"/>
    </location>
</feature>
<dbReference type="GeneID" id="30034467"/>
<gene>
    <name evidence="14" type="ORF">AWJ20_2544</name>
</gene>
<comment type="pathway">
    <text evidence="2">Glycan metabolism; N-glycan degradation.</text>
</comment>
<evidence type="ECO:0000259" key="12">
    <source>
        <dbReference type="Pfam" id="PF17786"/>
    </source>
</evidence>
<dbReference type="OrthoDB" id="2866996at2759"/>
<evidence type="ECO:0000256" key="5">
    <source>
        <dbReference type="ARBA" id="ARBA00023277"/>
    </source>
</evidence>
<dbReference type="Gene3D" id="2.60.120.260">
    <property type="entry name" value="Galactose-binding domain-like"/>
    <property type="match status" value="1"/>
</dbReference>
<dbReference type="Pfam" id="PF22666">
    <property type="entry name" value="Glyco_hydro_2_N2"/>
    <property type="match status" value="1"/>
</dbReference>
<name>A0A161HMH3_9ASCO</name>
<evidence type="ECO:0000256" key="6">
    <source>
        <dbReference type="ARBA" id="ARBA00023295"/>
    </source>
</evidence>
<reference evidence="14 15" key="1">
    <citation type="submission" date="2016-02" db="EMBL/GenBank/DDBJ databases">
        <title>Complete genome sequence and transcriptome regulation of the pentose utilising yeast Sugiyamaella lignohabitans.</title>
        <authorList>
            <person name="Bellasio M."/>
            <person name="Peymann A."/>
            <person name="Valli M."/>
            <person name="Sipitzky M."/>
            <person name="Graf A."/>
            <person name="Sauer M."/>
            <person name="Marx H."/>
            <person name="Mattanovich D."/>
        </authorList>
    </citation>
    <scope>NUCLEOTIDE SEQUENCE [LARGE SCALE GENOMIC DNA]</scope>
    <source>
        <strain evidence="14 15">CBS 10342</strain>
    </source>
</reference>
<evidence type="ECO:0000259" key="11">
    <source>
        <dbReference type="Pfam" id="PF00703"/>
    </source>
</evidence>
<evidence type="ECO:0000313" key="15">
    <source>
        <dbReference type="Proteomes" id="UP000189580"/>
    </source>
</evidence>
<dbReference type="SUPFAM" id="SSF51445">
    <property type="entry name" value="(Trans)glycosidases"/>
    <property type="match status" value="1"/>
</dbReference>
<keyword evidence="6" id="KW-0326">Glycosidase</keyword>
<organism evidence="14 15">
    <name type="scientific">Sugiyamaella lignohabitans</name>
    <dbReference type="NCBI Taxonomy" id="796027"/>
    <lineage>
        <taxon>Eukaryota</taxon>
        <taxon>Fungi</taxon>
        <taxon>Dikarya</taxon>
        <taxon>Ascomycota</taxon>
        <taxon>Saccharomycotina</taxon>
        <taxon>Dipodascomycetes</taxon>
        <taxon>Dipodascales</taxon>
        <taxon>Trichomonascaceae</taxon>
        <taxon>Sugiyamaella</taxon>
    </lineage>
</organism>
<evidence type="ECO:0000259" key="13">
    <source>
        <dbReference type="Pfam" id="PF22666"/>
    </source>
</evidence>
<dbReference type="KEGG" id="slb:AWJ20_2544"/>
<dbReference type="Pfam" id="PF17786">
    <property type="entry name" value="Mannosidase_ig"/>
    <property type="match status" value="1"/>
</dbReference>
<dbReference type="GO" id="GO:0006516">
    <property type="term" value="P:glycoprotein catabolic process"/>
    <property type="evidence" value="ECO:0007669"/>
    <property type="project" value="TreeGrafter"/>
</dbReference>
<feature type="domain" description="Mannosidase Ig/CBM-like" evidence="12">
    <location>
        <begin position="672"/>
        <end position="754"/>
    </location>
</feature>
<comment type="similarity">
    <text evidence="8">Belongs to the glycosyl hydrolase 2 family. Beta-mannosidase B subfamily.</text>
</comment>
<dbReference type="Proteomes" id="UP000189580">
    <property type="component" value="Chromosome b"/>
</dbReference>
<keyword evidence="7" id="KW-0624">Polysaccharide degradation</keyword>
<dbReference type="InterPro" id="IPR041447">
    <property type="entry name" value="Mannosidase_ig"/>
</dbReference>
<keyword evidence="15" id="KW-1185">Reference proteome</keyword>
<keyword evidence="5" id="KW-0119">Carbohydrate metabolism</keyword>
<evidence type="ECO:0000256" key="10">
    <source>
        <dbReference type="ARBA" id="ARBA00041614"/>
    </source>
</evidence>
<accession>A0A161HMH3</accession>
<proteinExistence type="inferred from homology"/>
<dbReference type="InterPro" id="IPR050887">
    <property type="entry name" value="Beta-mannosidase_GH2"/>
</dbReference>
<evidence type="ECO:0000256" key="8">
    <source>
        <dbReference type="ARBA" id="ARBA00038429"/>
    </source>
</evidence>
<dbReference type="InterPro" id="IPR013783">
    <property type="entry name" value="Ig-like_fold"/>
</dbReference>